<evidence type="ECO:0000313" key="1">
    <source>
        <dbReference type="EMBL" id="KAH0455460.1"/>
    </source>
</evidence>
<gene>
    <name evidence="1" type="ORF">IEQ34_015492</name>
</gene>
<comment type="caution">
    <text evidence="1">The sequence shown here is derived from an EMBL/GenBank/DDBJ whole genome shotgun (WGS) entry which is preliminary data.</text>
</comment>
<organism evidence="1 2">
    <name type="scientific">Dendrobium chrysotoxum</name>
    <name type="common">Orchid</name>
    <dbReference type="NCBI Taxonomy" id="161865"/>
    <lineage>
        <taxon>Eukaryota</taxon>
        <taxon>Viridiplantae</taxon>
        <taxon>Streptophyta</taxon>
        <taxon>Embryophyta</taxon>
        <taxon>Tracheophyta</taxon>
        <taxon>Spermatophyta</taxon>
        <taxon>Magnoliopsida</taxon>
        <taxon>Liliopsida</taxon>
        <taxon>Asparagales</taxon>
        <taxon>Orchidaceae</taxon>
        <taxon>Epidendroideae</taxon>
        <taxon>Malaxideae</taxon>
        <taxon>Dendrobiinae</taxon>
        <taxon>Dendrobium</taxon>
    </lineage>
</organism>
<sequence>MVVANLRSDQAVAEACATGIRNTGGSASIYIGRRKIHRALLRSKVDVFERKELTARKVILLPHASFVGGRHAEARCAYAFAGVVASIGDADRVRAAPVRDPTDLIHCEPDNLPIPAGVSLEAIETEIAVGVHG</sequence>
<dbReference type="EMBL" id="JAGFBR010000014">
    <property type="protein sequence ID" value="KAH0455460.1"/>
    <property type="molecule type" value="Genomic_DNA"/>
</dbReference>
<proteinExistence type="predicted"/>
<dbReference type="AlphaFoldDB" id="A0AAV7G070"/>
<keyword evidence="2" id="KW-1185">Reference proteome</keyword>
<protein>
    <submittedName>
        <fullName evidence="1">Uncharacterized protein</fullName>
    </submittedName>
</protein>
<reference evidence="1 2" key="1">
    <citation type="journal article" date="2021" name="Hortic Res">
        <title>Chromosome-scale assembly of the Dendrobium chrysotoxum genome enhances the understanding of orchid evolution.</title>
        <authorList>
            <person name="Zhang Y."/>
            <person name="Zhang G.Q."/>
            <person name="Zhang D."/>
            <person name="Liu X.D."/>
            <person name="Xu X.Y."/>
            <person name="Sun W.H."/>
            <person name="Yu X."/>
            <person name="Zhu X."/>
            <person name="Wang Z.W."/>
            <person name="Zhao X."/>
            <person name="Zhong W.Y."/>
            <person name="Chen H."/>
            <person name="Yin W.L."/>
            <person name="Huang T."/>
            <person name="Niu S.C."/>
            <person name="Liu Z.J."/>
        </authorList>
    </citation>
    <scope>NUCLEOTIDE SEQUENCE [LARGE SCALE GENOMIC DNA]</scope>
    <source>
        <strain evidence="1">Lindl</strain>
    </source>
</reference>
<name>A0AAV7G070_DENCH</name>
<dbReference type="Proteomes" id="UP000775213">
    <property type="component" value="Unassembled WGS sequence"/>
</dbReference>
<evidence type="ECO:0000313" key="2">
    <source>
        <dbReference type="Proteomes" id="UP000775213"/>
    </source>
</evidence>
<accession>A0AAV7G070</accession>